<proteinExistence type="predicted"/>
<dbReference type="PANTHER" id="PTHR12498">
    <property type="entry name" value="N-TERMINAL ASPARAGINE AMIDOHYDROLASE"/>
    <property type="match status" value="1"/>
</dbReference>
<dbReference type="InterPro" id="IPR026750">
    <property type="entry name" value="NTAN1"/>
</dbReference>
<dbReference type="GO" id="GO:0008418">
    <property type="term" value="F:protein-N-terminal asparagine amidohydrolase activity"/>
    <property type="evidence" value="ECO:0007669"/>
    <property type="project" value="InterPro"/>
</dbReference>
<dbReference type="PANTHER" id="PTHR12498:SF0">
    <property type="entry name" value="PROTEIN N-TERMINAL ASPARAGINE AMIDOHYDROLASE"/>
    <property type="match status" value="1"/>
</dbReference>
<reference evidence="1" key="1">
    <citation type="submission" date="2023-01" db="EMBL/GenBank/DDBJ databases">
        <title>Genome assembly of the deep-sea coral Lophelia pertusa.</title>
        <authorList>
            <person name="Herrera S."/>
            <person name="Cordes E."/>
        </authorList>
    </citation>
    <scope>NUCLEOTIDE SEQUENCE</scope>
    <source>
        <strain evidence="1">USNM1676648</strain>
        <tissue evidence="1">Polyp</tissue>
    </source>
</reference>
<dbReference type="Proteomes" id="UP001163046">
    <property type="component" value="Unassembled WGS sequence"/>
</dbReference>
<dbReference type="GO" id="GO:0005634">
    <property type="term" value="C:nucleus"/>
    <property type="evidence" value="ECO:0007669"/>
    <property type="project" value="TreeGrafter"/>
</dbReference>
<name>A0A9W9YKF1_9CNID</name>
<evidence type="ECO:0000313" key="2">
    <source>
        <dbReference type="Proteomes" id="UP001163046"/>
    </source>
</evidence>
<dbReference type="Pfam" id="PF14736">
    <property type="entry name" value="N_Asn_amidohyd"/>
    <property type="match status" value="1"/>
</dbReference>
<dbReference type="GO" id="GO:0006511">
    <property type="term" value="P:ubiquitin-dependent protein catabolic process"/>
    <property type="evidence" value="ECO:0007669"/>
    <property type="project" value="TreeGrafter"/>
</dbReference>
<evidence type="ECO:0000313" key="1">
    <source>
        <dbReference type="EMBL" id="KAJ7347646.1"/>
    </source>
</evidence>
<dbReference type="OrthoDB" id="539995at2759"/>
<gene>
    <name evidence="1" type="ORF">OS493_039809</name>
</gene>
<sequence length="180" mass="20054">MLGSGATSLGHFDGDSTDDGIKAMITCVKLLSKSKCGSSGRIELHMFGGFHDDRGTSNKLTISILRAIQNQNERIHLCSACVTDFNDTVEKGLHKPIIYGIGINVQDGQIYPATFLDKGPDEWIRHARIFGGVRGMVEIYNSTYKELRIMPYDYRHGMRPVSVDAPDEYILQHSLYISTL</sequence>
<protein>
    <submittedName>
        <fullName evidence="1">Uncharacterized protein</fullName>
    </submittedName>
</protein>
<accession>A0A9W9YKF1</accession>
<comment type="caution">
    <text evidence="1">The sequence shown here is derived from an EMBL/GenBank/DDBJ whole genome shotgun (WGS) entry which is preliminary data.</text>
</comment>
<organism evidence="1 2">
    <name type="scientific">Desmophyllum pertusum</name>
    <dbReference type="NCBI Taxonomy" id="174260"/>
    <lineage>
        <taxon>Eukaryota</taxon>
        <taxon>Metazoa</taxon>
        <taxon>Cnidaria</taxon>
        <taxon>Anthozoa</taxon>
        <taxon>Hexacorallia</taxon>
        <taxon>Scleractinia</taxon>
        <taxon>Caryophylliina</taxon>
        <taxon>Caryophylliidae</taxon>
        <taxon>Desmophyllum</taxon>
    </lineage>
</organism>
<dbReference type="AlphaFoldDB" id="A0A9W9YKF1"/>
<dbReference type="EMBL" id="MU827544">
    <property type="protein sequence ID" value="KAJ7347646.1"/>
    <property type="molecule type" value="Genomic_DNA"/>
</dbReference>
<keyword evidence="2" id="KW-1185">Reference proteome</keyword>